<dbReference type="InterPro" id="IPR036318">
    <property type="entry name" value="FAD-bd_PCMH-like_sf"/>
</dbReference>
<dbReference type="Pfam" id="PF03471">
    <property type="entry name" value="CorC_HlyC"/>
    <property type="match status" value="1"/>
</dbReference>
<evidence type="ECO:0000256" key="3">
    <source>
        <dbReference type="ARBA" id="ARBA00022737"/>
    </source>
</evidence>
<dbReference type="Proteomes" id="UP001499988">
    <property type="component" value="Unassembled WGS sequence"/>
</dbReference>
<feature type="domain" description="CBS" evidence="11">
    <location>
        <begin position="138"/>
        <end position="195"/>
    </location>
</feature>
<dbReference type="SUPFAM" id="SSF54631">
    <property type="entry name" value="CBS-domain pair"/>
    <property type="match status" value="1"/>
</dbReference>
<dbReference type="EMBL" id="BAABJZ010000007">
    <property type="protein sequence ID" value="GAA4875755.1"/>
    <property type="molecule type" value="Genomic_DNA"/>
</dbReference>
<feature type="domain" description="CBS" evidence="11">
    <location>
        <begin position="73"/>
        <end position="132"/>
    </location>
</feature>
<evidence type="ECO:0000256" key="8">
    <source>
        <dbReference type="ARBA" id="ARBA00040729"/>
    </source>
</evidence>
<dbReference type="PROSITE" id="PS51371">
    <property type="entry name" value="CBS"/>
    <property type="match status" value="2"/>
</dbReference>
<proteinExistence type="inferred from homology"/>
<dbReference type="Pfam" id="PF00571">
    <property type="entry name" value="CBS"/>
    <property type="match status" value="2"/>
</dbReference>
<evidence type="ECO:0000256" key="1">
    <source>
        <dbReference type="ARBA" id="ARBA00006337"/>
    </source>
</evidence>
<dbReference type="Gene3D" id="3.10.580.10">
    <property type="entry name" value="CBS-domain"/>
    <property type="match status" value="1"/>
</dbReference>
<evidence type="ECO:0000256" key="10">
    <source>
        <dbReference type="SAM" id="MobiDB-lite"/>
    </source>
</evidence>
<evidence type="ECO:0000256" key="7">
    <source>
        <dbReference type="ARBA" id="ARBA00037273"/>
    </source>
</evidence>
<evidence type="ECO:0000256" key="9">
    <source>
        <dbReference type="PROSITE-ProRule" id="PRU00703"/>
    </source>
</evidence>
<feature type="region of interest" description="Disordered" evidence="10">
    <location>
        <begin position="1"/>
        <end position="22"/>
    </location>
</feature>
<evidence type="ECO:0000256" key="4">
    <source>
        <dbReference type="ARBA" id="ARBA00022842"/>
    </source>
</evidence>
<organism evidence="12 13">
    <name type="scientific">Ferrimonas pelagia</name>
    <dbReference type="NCBI Taxonomy" id="1177826"/>
    <lineage>
        <taxon>Bacteria</taxon>
        <taxon>Pseudomonadati</taxon>
        <taxon>Pseudomonadota</taxon>
        <taxon>Gammaproteobacteria</taxon>
        <taxon>Alteromonadales</taxon>
        <taxon>Ferrimonadaceae</taxon>
        <taxon>Ferrimonas</taxon>
    </lineage>
</organism>
<accession>A0ABP9ECX0</accession>
<keyword evidence="3" id="KW-0677">Repeat</keyword>
<dbReference type="InterPro" id="IPR000644">
    <property type="entry name" value="CBS_dom"/>
</dbReference>
<comment type="similarity">
    <text evidence="1">Belongs to the UPF0053 family.</text>
</comment>
<evidence type="ECO:0000313" key="13">
    <source>
        <dbReference type="Proteomes" id="UP001499988"/>
    </source>
</evidence>
<dbReference type="InterPro" id="IPR046342">
    <property type="entry name" value="CBS_dom_sf"/>
</dbReference>
<dbReference type="InterPro" id="IPR044751">
    <property type="entry name" value="Ion_transp-like_CBS"/>
</dbReference>
<dbReference type="SUPFAM" id="SSF56176">
    <property type="entry name" value="FAD-binding/transporter-associated domain-like"/>
    <property type="match status" value="1"/>
</dbReference>
<dbReference type="NCBIfam" id="NF011675">
    <property type="entry name" value="PRK15094.1"/>
    <property type="match status" value="1"/>
</dbReference>
<evidence type="ECO:0000256" key="6">
    <source>
        <dbReference type="ARBA" id="ARBA00023285"/>
    </source>
</evidence>
<dbReference type="PANTHER" id="PTHR22777">
    <property type="entry name" value="HEMOLYSIN-RELATED"/>
    <property type="match status" value="1"/>
</dbReference>
<evidence type="ECO:0000313" key="12">
    <source>
        <dbReference type="EMBL" id="GAA4875755.1"/>
    </source>
</evidence>
<protein>
    <recommendedName>
        <fullName evidence="8">Magnesium and cobalt efflux protein CorC</fullName>
    </recommendedName>
</protein>
<dbReference type="PANTHER" id="PTHR22777:SF27">
    <property type="entry name" value="MAGNESIUM AND COBALT EFFLUX PROTEIN CORC"/>
    <property type="match status" value="1"/>
</dbReference>
<comment type="caution">
    <text evidence="12">The sequence shown here is derived from an EMBL/GenBank/DDBJ whole genome shotgun (WGS) entry which is preliminary data.</text>
</comment>
<gene>
    <name evidence="12" type="primary">corC</name>
    <name evidence="12" type="ORF">GCM10023333_06250</name>
</gene>
<dbReference type="InterPro" id="IPR016169">
    <property type="entry name" value="FAD-bd_PCMH_sub2"/>
</dbReference>
<comment type="function">
    <text evidence="7">Plays a role in the transport of magnesium and cobalt ions.</text>
</comment>
<keyword evidence="4" id="KW-0460">Magnesium</keyword>
<dbReference type="CDD" id="cd04590">
    <property type="entry name" value="CBS_pair_CorC_HlyC_assoc"/>
    <property type="match status" value="1"/>
</dbReference>
<reference evidence="13" key="1">
    <citation type="journal article" date="2019" name="Int. J. Syst. Evol. Microbiol.">
        <title>The Global Catalogue of Microorganisms (GCM) 10K type strain sequencing project: providing services to taxonomists for standard genome sequencing and annotation.</title>
        <authorList>
            <consortium name="The Broad Institute Genomics Platform"/>
            <consortium name="The Broad Institute Genome Sequencing Center for Infectious Disease"/>
            <person name="Wu L."/>
            <person name="Ma J."/>
        </authorList>
    </citation>
    <scope>NUCLEOTIDE SEQUENCE [LARGE SCALE GENOMIC DNA]</scope>
    <source>
        <strain evidence="13">JCM 18401</strain>
    </source>
</reference>
<keyword evidence="2" id="KW-0813">Transport</keyword>
<evidence type="ECO:0000256" key="2">
    <source>
        <dbReference type="ARBA" id="ARBA00022448"/>
    </source>
</evidence>
<dbReference type="InterPro" id="IPR054115">
    <property type="entry name" value="CorC_N"/>
</dbReference>
<dbReference type="Gene3D" id="3.30.465.10">
    <property type="match status" value="1"/>
</dbReference>
<dbReference type="Pfam" id="PF21917">
    <property type="entry name" value="NMB0537_N"/>
    <property type="match status" value="1"/>
</dbReference>
<evidence type="ECO:0000259" key="11">
    <source>
        <dbReference type="PROSITE" id="PS51371"/>
    </source>
</evidence>
<keyword evidence="5 9" id="KW-0129">CBS domain</keyword>
<name>A0ABP9ECX0_9GAMM</name>
<evidence type="ECO:0000256" key="5">
    <source>
        <dbReference type="ARBA" id="ARBA00023122"/>
    </source>
</evidence>
<keyword evidence="13" id="KW-1185">Reference proteome</keyword>
<dbReference type="RefSeq" id="WP_345333322.1">
    <property type="nucleotide sequence ID" value="NZ_BAABJZ010000007.1"/>
</dbReference>
<keyword evidence="6" id="KW-0170">Cobalt</keyword>
<sequence>MNEDQPPSRHTGSKSKPGLLDRLSQLFTGEPQNRQELVEVIQDAQERQLIDSDTKEMINGVLDVAELRVRDLMIPRSQIIAIEKNQSVAEFLPTVIDSAHSRFPVIDRDKDHIEGILLAKDLLAWGFGNTAELTLDKVLRPAVVVPESKRVDVLLKEFRSERYHMAMVVDEYGGVSGLITIEDILEAIVGDIEDETDVEEDNQDSIRKISRKVWSVAALTPIDEFNDHFNSQFSDEEYDTVGGLISHAFGHLPERGETIVLDDFEFKVVSADTRRLVQLQVKTTTPQSCKDSSAA</sequence>
<dbReference type="InterPro" id="IPR005170">
    <property type="entry name" value="Transptr-assoc_dom"/>
</dbReference>
<dbReference type="SMART" id="SM01091">
    <property type="entry name" value="CorC_HlyC"/>
    <property type="match status" value="1"/>
</dbReference>